<protein>
    <submittedName>
        <fullName evidence="2">Glycosyltransferase family 2 protein</fullName>
    </submittedName>
</protein>
<gene>
    <name evidence="2" type="ORF">PW220_05045</name>
</gene>
<evidence type="ECO:0000313" key="2">
    <source>
        <dbReference type="EMBL" id="WNY50010.1"/>
    </source>
</evidence>
<dbReference type="CDD" id="cd00761">
    <property type="entry name" value="Glyco_tranf_GTA_type"/>
    <property type="match status" value="1"/>
</dbReference>
<dbReference type="Proteomes" id="UP001301526">
    <property type="component" value="Chromosome"/>
</dbReference>
<proteinExistence type="predicted"/>
<accession>A0AA96VXZ9</accession>
<organism evidence="2 3">
    <name type="scientific">Streptococcus iners subsp. hyiners</name>
    <dbReference type="NCBI Taxonomy" id="3028083"/>
    <lineage>
        <taxon>Bacteria</taxon>
        <taxon>Bacillati</taxon>
        <taxon>Bacillota</taxon>
        <taxon>Bacilli</taxon>
        <taxon>Lactobacillales</taxon>
        <taxon>Streptococcaceae</taxon>
        <taxon>Streptococcus</taxon>
        <taxon>Streptococcus iners</taxon>
    </lineage>
</organism>
<dbReference type="SUPFAM" id="SSF53448">
    <property type="entry name" value="Nucleotide-diphospho-sugar transferases"/>
    <property type="match status" value="1"/>
</dbReference>
<evidence type="ECO:0000259" key="1">
    <source>
        <dbReference type="Pfam" id="PF00535"/>
    </source>
</evidence>
<dbReference type="InterPro" id="IPR029044">
    <property type="entry name" value="Nucleotide-diphossugar_trans"/>
</dbReference>
<reference evidence="2 3" key="1">
    <citation type="submission" date="2023-02" db="EMBL/GenBank/DDBJ databases">
        <title>Streptococcus sp. Genome Sequencing and Assembly.</title>
        <authorList>
            <person name="Shore S.M."/>
            <person name="Nicholson T.L."/>
        </authorList>
    </citation>
    <scope>NUCLEOTIDE SEQUENCE [LARGE SCALE GENOMIC DNA]</scope>
    <source>
        <strain evidence="2 3">29892</strain>
    </source>
</reference>
<feature type="domain" description="Glycosyltransferase 2-like" evidence="1">
    <location>
        <begin position="12"/>
        <end position="120"/>
    </location>
</feature>
<evidence type="ECO:0000313" key="3">
    <source>
        <dbReference type="Proteomes" id="UP001301526"/>
    </source>
</evidence>
<dbReference type="InterPro" id="IPR001173">
    <property type="entry name" value="Glyco_trans_2-like"/>
</dbReference>
<name>A0AA96VXZ9_9STRE</name>
<dbReference type="AlphaFoldDB" id="A0AA96VXZ9"/>
<keyword evidence="3" id="KW-1185">Reference proteome</keyword>
<dbReference type="RefSeq" id="WP_248054233.1">
    <property type="nucleotide sequence ID" value="NZ_CP118734.1"/>
</dbReference>
<dbReference type="EMBL" id="CP118734">
    <property type="protein sequence ID" value="WNY50010.1"/>
    <property type="molecule type" value="Genomic_DNA"/>
</dbReference>
<dbReference type="Gene3D" id="3.90.550.10">
    <property type="entry name" value="Spore Coat Polysaccharide Biosynthesis Protein SpsA, Chain A"/>
    <property type="match status" value="1"/>
</dbReference>
<dbReference type="Pfam" id="PF00535">
    <property type="entry name" value="Glycos_transf_2"/>
    <property type="match status" value="1"/>
</dbReference>
<sequence>MVVLVATLDHENVDQLLEEMNLQTVETIVINQSRSAREETIVEQREHATIVHSCDLGLSASRNEALSYAGSDDICQVADDDLVFVDNYQEIVNKAYHEYPDADIIIFYVDFENHAIKRPKLSQGEMSYLDAMRASSVQISFKKSSLDKVGILFDERFGIGAQYGSGEETILLFDALRKGLKLYSYPEKIASLKERESHWDRSNTPENCRKRGAIYKRMSPNWYWLLIFQFAIRKRKLMLPEISMFQNMKYMLQGAKDFRNFDKFNPLRGAD</sequence>